<dbReference type="Proteomes" id="UP000886865">
    <property type="component" value="Unassembled WGS sequence"/>
</dbReference>
<dbReference type="CDD" id="cd00077">
    <property type="entry name" value="HDc"/>
    <property type="match status" value="1"/>
</dbReference>
<organism evidence="3 4">
    <name type="scientific">Candidatus Galligastranaerophilus intestinavium</name>
    <dbReference type="NCBI Taxonomy" id="2840836"/>
    <lineage>
        <taxon>Bacteria</taxon>
        <taxon>Candidatus Galligastranaerophilus</taxon>
    </lineage>
</organism>
<dbReference type="Gene3D" id="1.10.3210.10">
    <property type="entry name" value="Hypothetical protein af1432"/>
    <property type="match status" value="1"/>
</dbReference>
<dbReference type="PROSITE" id="PS51831">
    <property type="entry name" value="HD"/>
    <property type="match status" value="1"/>
</dbReference>
<dbReference type="InterPro" id="IPR050798">
    <property type="entry name" value="YhaM_exoribonuc/phosphodiest"/>
</dbReference>
<dbReference type="GO" id="GO:0016787">
    <property type="term" value="F:hydrolase activity"/>
    <property type="evidence" value="ECO:0007669"/>
    <property type="project" value="UniProtKB-KW"/>
</dbReference>
<accession>A0A9D1FJ61</accession>
<dbReference type="GO" id="GO:0031125">
    <property type="term" value="P:rRNA 3'-end processing"/>
    <property type="evidence" value="ECO:0007669"/>
    <property type="project" value="TreeGrafter"/>
</dbReference>
<dbReference type="Pfam" id="PF01966">
    <property type="entry name" value="HD"/>
    <property type="match status" value="1"/>
</dbReference>
<feature type="domain" description="HD" evidence="2">
    <location>
        <begin position="146"/>
        <end position="266"/>
    </location>
</feature>
<dbReference type="SUPFAM" id="SSF109604">
    <property type="entry name" value="HD-domain/PDEase-like"/>
    <property type="match status" value="1"/>
</dbReference>
<comment type="caution">
    <text evidence="3">The sequence shown here is derived from an EMBL/GenBank/DDBJ whole genome shotgun (WGS) entry which is preliminary data.</text>
</comment>
<proteinExistence type="predicted"/>
<gene>
    <name evidence="3" type="ORF">IAA86_05680</name>
</gene>
<dbReference type="InterPro" id="IPR006674">
    <property type="entry name" value="HD_domain"/>
</dbReference>
<name>A0A9D1FJ61_9BACT</name>
<evidence type="ECO:0000259" key="2">
    <source>
        <dbReference type="PROSITE" id="PS51831"/>
    </source>
</evidence>
<sequence length="280" mass="32369">MLDLDANYEVLNFIVGDTKAGTKMGKMQLRNVDDMSVLNCILWEETLNRLEEKLFKTGNIIKIVTASYNEKFNNCLINNMKLVEEALCGLDEAQREQKYEALISFVQTFKNEKLRDFVLQNLQKDKQALLVAPAAKAMHHNYIGGLLVHTLECLDFAKIIYPKLNNRVDEEELYAACILHDIGKIFEYKINTETGFIDYSEEFKKDWISHSQYGYTLCMNEGFKNIAKMIAAHHGRSDWGAMIDLSERDLEPFYYIVHHIDDLSAKFGKTNVRDLKTTEE</sequence>
<dbReference type="PANTHER" id="PTHR37294:SF1">
    <property type="entry name" value="3'-5' EXORIBONUCLEASE YHAM"/>
    <property type="match status" value="1"/>
</dbReference>
<keyword evidence="1" id="KW-0378">Hydrolase</keyword>
<evidence type="ECO:0000256" key="1">
    <source>
        <dbReference type="ARBA" id="ARBA00022801"/>
    </source>
</evidence>
<dbReference type="InterPro" id="IPR006675">
    <property type="entry name" value="HDIG_dom"/>
</dbReference>
<dbReference type="InterPro" id="IPR003607">
    <property type="entry name" value="HD/PDEase_dom"/>
</dbReference>
<dbReference type="EMBL" id="DVJQ01000048">
    <property type="protein sequence ID" value="HIS74489.1"/>
    <property type="molecule type" value="Genomic_DNA"/>
</dbReference>
<reference evidence="3" key="1">
    <citation type="submission" date="2020-10" db="EMBL/GenBank/DDBJ databases">
        <authorList>
            <person name="Gilroy R."/>
        </authorList>
    </citation>
    <scope>NUCLEOTIDE SEQUENCE</scope>
    <source>
        <strain evidence="3">CHK152-2871</strain>
    </source>
</reference>
<dbReference type="AlphaFoldDB" id="A0A9D1FJ61"/>
<dbReference type="PANTHER" id="PTHR37294">
    <property type="entry name" value="3'-5' EXORIBONUCLEASE YHAM"/>
    <property type="match status" value="1"/>
</dbReference>
<evidence type="ECO:0000313" key="4">
    <source>
        <dbReference type="Proteomes" id="UP000886865"/>
    </source>
</evidence>
<dbReference type="NCBIfam" id="TIGR00277">
    <property type="entry name" value="HDIG"/>
    <property type="match status" value="1"/>
</dbReference>
<reference evidence="3" key="2">
    <citation type="journal article" date="2021" name="PeerJ">
        <title>Extensive microbial diversity within the chicken gut microbiome revealed by metagenomics and culture.</title>
        <authorList>
            <person name="Gilroy R."/>
            <person name="Ravi A."/>
            <person name="Getino M."/>
            <person name="Pursley I."/>
            <person name="Horton D.L."/>
            <person name="Alikhan N.F."/>
            <person name="Baker D."/>
            <person name="Gharbi K."/>
            <person name="Hall N."/>
            <person name="Watson M."/>
            <person name="Adriaenssens E.M."/>
            <person name="Foster-Nyarko E."/>
            <person name="Jarju S."/>
            <person name="Secka A."/>
            <person name="Antonio M."/>
            <person name="Oren A."/>
            <person name="Chaudhuri R.R."/>
            <person name="La Ragione R."/>
            <person name="Hildebrand F."/>
            <person name="Pallen M.J."/>
        </authorList>
    </citation>
    <scope>NUCLEOTIDE SEQUENCE</scope>
    <source>
        <strain evidence="3">CHK152-2871</strain>
    </source>
</reference>
<evidence type="ECO:0000313" key="3">
    <source>
        <dbReference type="EMBL" id="HIS74489.1"/>
    </source>
</evidence>
<dbReference type="SMART" id="SM00471">
    <property type="entry name" value="HDc"/>
    <property type="match status" value="1"/>
</dbReference>
<protein>
    <submittedName>
        <fullName evidence="3">HD domain-containing protein</fullName>
    </submittedName>
</protein>